<dbReference type="Pfam" id="PF19420">
    <property type="entry name" value="DDAH_eukar"/>
    <property type="match status" value="1"/>
</dbReference>
<sequence length="303" mass="33743">MSHVNQAPSAVVMVRPHHFTSNPQTMLDNAFQSECLAPNQSEQAYNEVTNAVKLLKNEGVKVHLFEDEQTQTPDSVFPNNWFSTHQSGELIIYPMFVENRRLEYRKDIIDFLTDHYKVTVVTDYAHLAKENSFLEGTGSLVLDHQYKLAYAAKSKRTTQSVVNTVCNLLALKPVIFNAYDEKGTAVYHTNVLMCVATEFVMVGLNMVPSEERKALVTHFLQSHHEVIDLSLDQINQFCGNAIELQGNNGRILALSQTAFNALTTAQIAAIQKTAKLVPLPIPTIESAGGSVRCMIAGVHLQNK</sequence>
<proteinExistence type="predicted"/>
<dbReference type="SUPFAM" id="SSF55909">
    <property type="entry name" value="Pentein"/>
    <property type="match status" value="1"/>
</dbReference>
<dbReference type="PIRSF" id="PIRSF028188">
    <property type="entry name" value="Amdntrnsf_FN0238"/>
    <property type="match status" value="1"/>
</dbReference>
<evidence type="ECO:0008006" key="2">
    <source>
        <dbReference type="Google" id="ProtNLM"/>
    </source>
</evidence>
<evidence type="ECO:0000313" key="1">
    <source>
        <dbReference type="EMBL" id="KKM89828.1"/>
    </source>
</evidence>
<dbReference type="PANTHER" id="PTHR43224">
    <property type="entry name" value="AMIDINOTRANSFERASE"/>
    <property type="match status" value="1"/>
</dbReference>
<comment type="caution">
    <text evidence="1">The sequence shown here is derived from an EMBL/GenBank/DDBJ whole genome shotgun (WGS) entry which is preliminary data.</text>
</comment>
<dbReference type="InterPro" id="IPR014541">
    <property type="entry name" value="Amdntrnsf_FN0238"/>
</dbReference>
<dbReference type="Gene3D" id="3.75.10.10">
    <property type="entry name" value="L-arginine/glycine Amidinotransferase, Chain A"/>
    <property type="match status" value="1"/>
</dbReference>
<name>A0A0F9L8M6_9ZZZZ</name>
<accession>A0A0F9L8M6</accession>
<dbReference type="AlphaFoldDB" id="A0A0F9L8M6"/>
<gene>
    <name evidence="1" type="ORF">LCGC14_1244780</name>
</gene>
<dbReference type="NCBIfam" id="NF046062">
    <property type="entry name" value="citrull_CtlX"/>
    <property type="match status" value="1"/>
</dbReference>
<dbReference type="EMBL" id="LAZR01006760">
    <property type="protein sequence ID" value="KKM89828.1"/>
    <property type="molecule type" value="Genomic_DNA"/>
</dbReference>
<reference evidence="1" key="1">
    <citation type="journal article" date="2015" name="Nature">
        <title>Complex archaea that bridge the gap between prokaryotes and eukaryotes.</title>
        <authorList>
            <person name="Spang A."/>
            <person name="Saw J.H."/>
            <person name="Jorgensen S.L."/>
            <person name="Zaremba-Niedzwiedzka K."/>
            <person name="Martijn J."/>
            <person name="Lind A.E."/>
            <person name="van Eijk R."/>
            <person name="Schleper C."/>
            <person name="Guy L."/>
            <person name="Ettema T.J."/>
        </authorList>
    </citation>
    <scope>NUCLEOTIDE SEQUENCE</scope>
</reference>
<protein>
    <recommendedName>
        <fullName evidence="2">Amidinotransferase</fullName>
    </recommendedName>
</protein>
<organism evidence="1">
    <name type="scientific">marine sediment metagenome</name>
    <dbReference type="NCBI Taxonomy" id="412755"/>
    <lineage>
        <taxon>unclassified sequences</taxon>
        <taxon>metagenomes</taxon>
        <taxon>ecological metagenomes</taxon>
    </lineage>
</organism>
<dbReference type="PANTHER" id="PTHR43224:SF1">
    <property type="entry name" value="AMIDINOTRANSFERASE"/>
    <property type="match status" value="1"/>
</dbReference>